<feature type="compositionally biased region" description="Gly residues" evidence="1">
    <location>
        <begin position="1"/>
        <end position="24"/>
    </location>
</feature>
<name>A0ABP0KTS6_9DINO</name>
<evidence type="ECO:0000313" key="3">
    <source>
        <dbReference type="Proteomes" id="UP001642484"/>
    </source>
</evidence>
<feature type="compositionally biased region" description="Polar residues" evidence="1">
    <location>
        <begin position="119"/>
        <end position="130"/>
    </location>
</feature>
<feature type="compositionally biased region" description="Low complexity" evidence="1">
    <location>
        <begin position="86"/>
        <end position="95"/>
    </location>
</feature>
<dbReference type="EMBL" id="CAXAMN010009857">
    <property type="protein sequence ID" value="CAK9029957.1"/>
    <property type="molecule type" value="Genomic_DNA"/>
</dbReference>
<evidence type="ECO:0000313" key="2">
    <source>
        <dbReference type="EMBL" id="CAK9029957.1"/>
    </source>
</evidence>
<accession>A0ABP0KTS6</accession>
<reference evidence="2 3" key="1">
    <citation type="submission" date="2024-02" db="EMBL/GenBank/DDBJ databases">
        <authorList>
            <person name="Chen Y."/>
            <person name="Shah S."/>
            <person name="Dougan E. K."/>
            <person name="Thang M."/>
            <person name="Chan C."/>
        </authorList>
    </citation>
    <scope>NUCLEOTIDE SEQUENCE [LARGE SCALE GENOMIC DNA]</scope>
</reference>
<protein>
    <submittedName>
        <fullName evidence="2">Uncharacterized protein</fullName>
    </submittedName>
</protein>
<comment type="caution">
    <text evidence="2">The sequence shown here is derived from an EMBL/GenBank/DDBJ whole genome shotgun (WGS) entry which is preliminary data.</text>
</comment>
<dbReference type="Proteomes" id="UP001642484">
    <property type="component" value="Unassembled WGS sequence"/>
</dbReference>
<organism evidence="2 3">
    <name type="scientific">Durusdinium trenchii</name>
    <dbReference type="NCBI Taxonomy" id="1381693"/>
    <lineage>
        <taxon>Eukaryota</taxon>
        <taxon>Sar</taxon>
        <taxon>Alveolata</taxon>
        <taxon>Dinophyceae</taxon>
        <taxon>Suessiales</taxon>
        <taxon>Symbiodiniaceae</taxon>
        <taxon>Durusdinium</taxon>
    </lineage>
</organism>
<feature type="compositionally biased region" description="Gly residues" evidence="1">
    <location>
        <begin position="34"/>
        <end position="47"/>
    </location>
</feature>
<sequence>MSGMGGMSGGPNMGMTGMGPGLGPMGSPPRPSYGLGGAPGGGCGLGGPPHAAPPATFPQLSQAPPAPPPSLQVAAPAPAPAPVAPAAPKAEAPGPSGSDKQDFNAMLREAARAAEATIGMSNTPKPSTPSAGVPLL</sequence>
<keyword evidence="3" id="KW-1185">Reference proteome</keyword>
<proteinExistence type="predicted"/>
<gene>
    <name evidence="2" type="ORF">CCMP2556_LOCUS17686</name>
</gene>
<feature type="region of interest" description="Disordered" evidence="1">
    <location>
        <begin position="1"/>
        <end position="136"/>
    </location>
</feature>
<evidence type="ECO:0000256" key="1">
    <source>
        <dbReference type="SAM" id="MobiDB-lite"/>
    </source>
</evidence>